<protein>
    <recommendedName>
        <fullName evidence="3">GIY-YIG domain-containing protein</fullName>
    </recommendedName>
</protein>
<dbReference type="EMBL" id="POQS01000011">
    <property type="protein sequence ID" value="PND30169.1"/>
    <property type="molecule type" value="Genomic_DNA"/>
</dbReference>
<dbReference type="Proteomes" id="UP000235994">
    <property type="component" value="Unassembled WGS sequence"/>
</dbReference>
<evidence type="ECO:0000313" key="2">
    <source>
        <dbReference type="Proteomes" id="UP000235994"/>
    </source>
</evidence>
<dbReference type="Gene3D" id="3.40.1440.10">
    <property type="entry name" value="GIY-YIG endonuclease"/>
    <property type="match status" value="1"/>
</dbReference>
<dbReference type="RefSeq" id="WP_102776117.1">
    <property type="nucleotide sequence ID" value="NZ_POQS01000011.1"/>
</dbReference>
<dbReference type="AlphaFoldDB" id="A0A2N8K9Q8"/>
<sequence>MKVFDLLRIQYPSLEARNCKVHLARFNQYEQPLDVFIEGRFDEWQSWQRSRNFQREFVLSFVQAGTTTSWLFVGLYRVKDCQAVATPPAHFIYEMERINACEDLVGRLYASSPYTKRNSYVYGETLEAELVVSQLLPRRLSIADFPGYKRVDVPKAQLDIIVRDNIPTWRTALSNVKGIYLISDRKTHQLYVGKADGTEGIWGRWCAYAQNGHGGNVALKEEFGLSSADRQADLRFSLLEIADIHSTKDEILAREEHWKSVLMTRESGFNRN</sequence>
<accession>A0A2N8K9Q8</accession>
<comment type="caution">
    <text evidence="1">The sequence shown here is derived from an EMBL/GenBank/DDBJ whole genome shotgun (WGS) entry which is preliminary data.</text>
</comment>
<organism evidence="1 2">
    <name type="scientific">Achromobacter pulmonis</name>
    <dbReference type="NCBI Taxonomy" id="1389932"/>
    <lineage>
        <taxon>Bacteria</taxon>
        <taxon>Pseudomonadati</taxon>
        <taxon>Pseudomonadota</taxon>
        <taxon>Betaproteobacteria</taxon>
        <taxon>Burkholderiales</taxon>
        <taxon>Alcaligenaceae</taxon>
        <taxon>Achromobacter</taxon>
    </lineage>
</organism>
<proteinExistence type="predicted"/>
<keyword evidence="2" id="KW-1185">Reference proteome</keyword>
<evidence type="ECO:0000313" key="1">
    <source>
        <dbReference type="EMBL" id="PND30169.1"/>
    </source>
</evidence>
<evidence type="ECO:0008006" key="3">
    <source>
        <dbReference type="Google" id="ProtNLM"/>
    </source>
</evidence>
<dbReference type="InterPro" id="IPR035901">
    <property type="entry name" value="GIY-YIG_endonuc_sf"/>
</dbReference>
<dbReference type="SUPFAM" id="SSF82771">
    <property type="entry name" value="GIY-YIG endonuclease"/>
    <property type="match status" value="1"/>
</dbReference>
<name>A0A2N8K9Q8_9BURK</name>
<dbReference type="CDD" id="cd10446">
    <property type="entry name" value="GIY-YIG_unchar_1"/>
    <property type="match status" value="1"/>
</dbReference>
<reference evidence="1 2" key="1">
    <citation type="submission" date="2018-01" db="EMBL/GenBank/DDBJ databases">
        <title>The draft genome of an aniline degradation strain ANB-1.</title>
        <authorList>
            <person name="Zhang L."/>
            <person name="Jiang J."/>
        </authorList>
    </citation>
    <scope>NUCLEOTIDE SEQUENCE [LARGE SCALE GENOMIC DNA]</scope>
    <source>
        <strain evidence="1 2">ANB-1</strain>
    </source>
</reference>
<gene>
    <name evidence="1" type="ORF">C1I89_31140</name>
</gene>